<dbReference type="SUPFAM" id="SSF53067">
    <property type="entry name" value="Actin-like ATPase domain"/>
    <property type="match status" value="1"/>
</dbReference>
<dbReference type="EMBL" id="JAHZIK010002470">
    <property type="protein sequence ID" value="MBW7460799.1"/>
    <property type="molecule type" value="Genomic_DNA"/>
</dbReference>
<dbReference type="Proteomes" id="UP001519887">
    <property type="component" value="Unassembled WGS sequence"/>
</dbReference>
<feature type="domain" description="Carbohydrate kinase FGGY C-terminal" evidence="1">
    <location>
        <begin position="1"/>
        <end position="177"/>
    </location>
</feature>
<proteinExistence type="predicted"/>
<evidence type="ECO:0000313" key="3">
    <source>
        <dbReference type="Proteomes" id="UP001519887"/>
    </source>
</evidence>
<dbReference type="Gene3D" id="3.30.420.40">
    <property type="match status" value="1"/>
</dbReference>
<name>A0ABS7CIV5_9BACL</name>
<accession>A0ABS7CIV5</accession>
<sequence>EPVLSEHARALNFTNEGGVYGTYRLLKNIMGLWLLEESKRAWEREGGSKLAYSDLLGRAAASEPFRSLIDPDDMRFLNPAHMPSEIAAYCRETGQPVPASDGEIVRCVLESLALKYRYVLEKTQELSETVYDGLHMVGGGIQNEMLCRFTAGALGKPVWAGPAEGSALGNLAVQFIASGEAADIAGVRKLIGESFAVNVYAPDDSGIWEEQYGTWRELTGLQ</sequence>
<dbReference type="InterPro" id="IPR018485">
    <property type="entry name" value="FGGY_C"/>
</dbReference>
<evidence type="ECO:0000313" key="2">
    <source>
        <dbReference type="EMBL" id="MBW7460799.1"/>
    </source>
</evidence>
<protein>
    <submittedName>
        <fullName evidence="2">Rhamnulokinase</fullName>
    </submittedName>
</protein>
<comment type="caution">
    <text evidence="2">The sequence shown here is derived from an EMBL/GenBank/DDBJ whole genome shotgun (WGS) entry which is preliminary data.</text>
</comment>
<keyword evidence="3" id="KW-1185">Reference proteome</keyword>
<dbReference type="Pfam" id="PF02782">
    <property type="entry name" value="FGGY_C"/>
    <property type="match status" value="1"/>
</dbReference>
<feature type="non-terminal residue" evidence="2">
    <location>
        <position position="1"/>
    </location>
</feature>
<reference evidence="2 3" key="1">
    <citation type="submission" date="2021-07" db="EMBL/GenBank/DDBJ databases">
        <title>Paenibacillus radiodurans sp. nov., isolated from the southeastern edge of Tengger Desert.</title>
        <authorList>
            <person name="Zhang G."/>
        </authorList>
    </citation>
    <scope>NUCLEOTIDE SEQUENCE [LARGE SCALE GENOMIC DNA]</scope>
    <source>
        <strain evidence="2 3">CCM 7311</strain>
    </source>
</reference>
<evidence type="ECO:0000259" key="1">
    <source>
        <dbReference type="Pfam" id="PF02782"/>
    </source>
</evidence>
<organism evidence="2 3">
    <name type="scientific">Paenibacillus sepulcri</name>
    <dbReference type="NCBI Taxonomy" id="359917"/>
    <lineage>
        <taxon>Bacteria</taxon>
        <taxon>Bacillati</taxon>
        <taxon>Bacillota</taxon>
        <taxon>Bacilli</taxon>
        <taxon>Bacillales</taxon>
        <taxon>Paenibacillaceae</taxon>
        <taxon>Paenibacillus</taxon>
    </lineage>
</organism>
<dbReference type="InterPro" id="IPR043129">
    <property type="entry name" value="ATPase_NBD"/>
</dbReference>
<gene>
    <name evidence="2" type="ORF">K0U00_42715</name>
</gene>